<dbReference type="Gene3D" id="3.10.28.10">
    <property type="entry name" value="Homing endonucleases"/>
    <property type="match status" value="1"/>
</dbReference>
<name>X0W840_9ZZZZ</name>
<sequence length="74" mass="8069">MLETDCAYLAALIDGEGCVSIAWQNLKGYLIARPIIKIALKKTPKTIALIGYLKKTFNGPANICKNKSLWSLSA</sequence>
<comment type="caution">
    <text evidence="1">The sequence shown here is derived from an EMBL/GenBank/DDBJ whole genome shotgun (WGS) entry which is preliminary data.</text>
</comment>
<dbReference type="SUPFAM" id="SSF55608">
    <property type="entry name" value="Homing endonucleases"/>
    <property type="match status" value="1"/>
</dbReference>
<gene>
    <name evidence="1" type="ORF">S01H1_56553</name>
</gene>
<evidence type="ECO:0000313" key="1">
    <source>
        <dbReference type="EMBL" id="GAG19412.1"/>
    </source>
</evidence>
<accession>X0W840</accession>
<organism evidence="1">
    <name type="scientific">marine sediment metagenome</name>
    <dbReference type="NCBI Taxonomy" id="412755"/>
    <lineage>
        <taxon>unclassified sequences</taxon>
        <taxon>metagenomes</taxon>
        <taxon>ecological metagenomes</taxon>
    </lineage>
</organism>
<reference evidence="1" key="1">
    <citation type="journal article" date="2014" name="Front. Microbiol.">
        <title>High frequency of phylogenetically diverse reductive dehalogenase-homologous genes in deep subseafloor sedimentary metagenomes.</title>
        <authorList>
            <person name="Kawai M."/>
            <person name="Futagami T."/>
            <person name="Toyoda A."/>
            <person name="Takaki Y."/>
            <person name="Nishi S."/>
            <person name="Hori S."/>
            <person name="Arai W."/>
            <person name="Tsubouchi T."/>
            <person name="Morono Y."/>
            <person name="Uchiyama I."/>
            <person name="Ito T."/>
            <person name="Fujiyama A."/>
            <person name="Inagaki F."/>
            <person name="Takami H."/>
        </authorList>
    </citation>
    <scope>NUCLEOTIDE SEQUENCE</scope>
    <source>
        <strain evidence="1">Expedition CK06-06</strain>
    </source>
</reference>
<proteinExistence type="predicted"/>
<dbReference type="EMBL" id="BARS01036832">
    <property type="protein sequence ID" value="GAG19412.1"/>
    <property type="molecule type" value="Genomic_DNA"/>
</dbReference>
<dbReference type="AlphaFoldDB" id="X0W840"/>
<protein>
    <recommendedName>
        <fullName evidence="2">Homing endonuclease LAGLIDADG domain-containing protein</fullName>
    </recommendedName>
</protein>
<dbReference type="InterPro" id="IPR027434">
    <property type="entry name" value="Homing_endonucl"/>
</dbReference>
<evidence type="ECO:0008006" key="2">
    <source>
        <dbReference type="Google" id="ProtNLM"/>
    </source>
</evidence>
<feature type="non-terminal residue" evidence="1">
    <location>
        <position position="74"/>
    </location>
</feature>